<proteinExistence type="predicted"/>
<accession>A0A820K6X0</accession>
<feature type="non-terminal residue" evidence="2">
    <location>
        <position position="248"/>
    </location>
</feature>
<feature type="compositionally biased region" description="Polar residues" evidence="1">
    <location>
        <begin position="168"/>
        <end position="178"/>
    </location>
</feature>
<feature type="region of interest" description="Disordered" evidence="1">
    <location>
        <begin position="1"/>
        <end position="248"/>
    </location>
</feature>
<protein>
    <submittedName>
        <fullName evidence="2">Uncharacterized protein</fullName>
    </submittedName>
</protein>
<dbReference type="AlphaFoldDB" id="A0A820K6X0"/>
<feature type="compositionally biased region" description="Polar residues" evidence="1">
    <location>
        <begin position="7"/>
        <end position="37"/>
    </location>
</feature>
<dbReference type="Proteomes" id="UP000663881">
    <property type="component" value="Unassembled WGS sequence"/>
</dbReference>
<feature type="compositionally biased region" description="Basic and acidic residues" evidence="1">
    <location>
        <begin position="217"/>
        <end position="233"/>
    </location>
</feature>
<reference evidence="2" key="1">
    <citation type="submission" date="2021-02" db="EMBL/GenBank/DDBJ databases">
        <authorList>
            <person name="Nowell W R."/>
        </authorList>
    </citation>
    <scope>NUCLEOTIDE SEQUENCE</scope>
</reference>
<feature type="non-terminal residue" evidence="2">
    <location>
        <position position="1"/>
    </location>
</feature>
<gene>
    <name evidence="2" type="ORF">OKA104_LOCUS48076</name>
</gene>
<sequence>SPRAKQIEQQPTLQQRKSVDVTQPKSLFSELLTSSPAPSVVTEEKIKQQPKDQETTLQSKIQPLSLSTVDTPKVSSKPISPPQSKGTVKTTLRAKASTSPEEEDDEDNEGFQVVRYRKRISSSDKTLPPVPPKTSYRQNLGRNMDRKTAAIRGRHGSGSGSGSGSRSTPRSIPTGQTQSDRRQQIRPMLDRQQLPPTSRSSVPKDAQLMSSSSFESPKTEQKQQPITDKRQRLSESSLRSSSFTEQTW</sequence>
<evidence type="ECO:0000313" key="3">
    <source>
        <dbReference type="Proteomes" id="UP000663881"/>
    </source>
</evidence>
<dbReference type="EMBL" id="CAJOAY010020176">
    <property type="protein sequence ID" value="CAF4336981.1"/>
    <property type="molecule type" value="Genomic_DNA"/>
</dbReference>
<organism evidence="2 3">
    <name type="scientific">Adineta steineri</name>
    <dbReference type="NCBI Taxonomy" id="433720"/>
    <lineage>
        <taxon>Eukaryota</taxon>
        <taxon>Metazoa</taxon>
        <taxon>Spiralia</taxon>
        <taxon>Gnathifera</taxon>
        <taxon>Rotifera</taxon>
        <taxon>Eurotatoria</taxon>
        <taxon>Bdelloidea</taxon>
        <taxon>Adinetida</taxon>
        <taxon>Adinetidae</taxon>
        <taxon>Adineta</taxon>
    </lineage>
</organism>
<feature type="compositionally biased region" description="Acidic residues" evidence="1">
    <location>
        <begin position="100"/>
        <end position="109"/>
    </location>
</feature>
<feature type="compositionally biased region" description="Polar residues" evidence="1">
    <location>
        <begin position="55"/>
        <end position="90"/>
    </location>
</feature>
<name>A0A820K6X0_9BILA</name>
<feature type="compositionally biased region" description="Basic and acidic residues" evidence="1">
    <location>
        <begin position="42"/>
        <end position="54"/>
    </location>
</feature>
<evidence type="ECO:0000313" key="2">
    <source>
        <dbReference type="EMBL" id="CAF4336981.1"/>
    </source>
</evidence>
<feature type="compositionally biased region" description="Low complexity" evidence="1">
    <location>
        <begin position="234"/>
        <end position="248"/>
    </location>
</feature>
<evidence type="ECO:0000256" key="1">
    <source>
        <dbReference type="SAM" id="MobiDB-lite"/>
    </source>
</evidence>
<comment type="caution">
    <text evidence="2">The sequence shown here is derived from an EMBL/GenBank/DDBJ whole genome shotgun (WGS) entry which is preliminary data.</text>
</comment>